<dbReference type="PANTHER" id="PTHR24286">
    <property type="entry name" value="CYTOCHROME P450 26"/>
    <property type="match status" value="1"/>
</dbReference>
<dbReference type="InterPro" id="IPR017972">
    <property type="entry name" value="Cyt_P450_CS"/>
</dbReference>
<proteinExistence type="inferred from homology"/>
<sequence length="498" mass="56696">MAIFIIYRLLRNVNDWIYLSWWPEDHGNHRNRLPPGDLGWPLIGNMISLFTAFKFGRPNSLISSTFTTRFGKAPMYRAFLFGKPCIIVTTAEACRKVLTDERFGGSWPKSLTILLGKRGFHGVSNQERKRLRRQIAAPILASPESLSLFIDYIDGIAKNAFSTWEQMEKPIELLTEMRKTVFKVMINVILGDEINEDQELMDCLANDNASLSHGLKSMTINLPGFAFHRALKARKRLVETFAGFVAQRTASMAKEGNDDESKKKKNLLSLMIEIQDDEGNKLSDEDIIDLMIIFLMAGHETSAHAITWAIIFLQENPQILEKAKGEQEKIVQNRSSSSKDLSYNEVKQMKYLQKVIIETLRLVNLSITLFREATTDINMDGYRIPKGWRVLPWIRSVHLDPENHKNPMEFNPSRMDEEKNKLGTLIPFGAGSRLCPGADLAKLQISVFLHHFLLNYRMERINPGGKVQYLPAPRPADKCLARIMRLSTGSSETAKKLV</sequence>
<evidence type="ECO:0000256" key="1">
    <source>
        <dbReference type="ARBA" id="ARBA00004167"/>
    </source>
</evidence>
<dbReference type="InterPro" id="IPR002401">
    <property type="entry name" value="Cyt_P450_E_grp-I"/>
</dbReference>
<dbReference type="InterPro" id="IPR001128">
    <property type="entry name" value="Cyt_P450"/>
</dbReference>
<dbReference type="GO" id="GO:0016132">
    <property type="term" value="P:brassinosteroid biosynthetic process"/>
    <property type="evidence" value="ECO:0007669"/>
    <property type="project" value="TreeGrafter"/>
</dbReference>
<keyword evidence="6 7" id="KW-0408">Iron</keyword>
<evidence type="ECO:0000313" key="9">
    <source>
        <dbReference type="EMBL" id="CAI9095430.1"/>
    </source>
</evidence>
<dbReference type="PRINTS" id="PR00463">
    <property type="entry name" value="EP450I"/>
</dbReference>
<accession>A0AAV1CKA8</accession>
<organism evidence="9 10">
    <name type="scientific">Oldenlandia corymbosa var. corymbosa</name>
    <dbReference type="NCBI Taxonomy" id="529605"/>
    <lineage>
        <taxon>Eukaryota</taxon>
        <taxon>Viridiplantae</taxon>
        <taxon>Streptophyta</taxon>
        <taxon>Embryophyta</taxon>
        <taxon>Tracheophyta</taxon>
        <taxon>Spermatophyta</taxon>
        <taxon>Magnoliopsida</taxon>
        <taxon>eudicotyledons</taxon>
        <taxon>Gunneridae</taxon>
        <taxon>Pentapetalae</taxon>
        <taxon>asterids</taxon>
        <taxon>lamiids</taxon>
        <taxon>Gentianales</taxon>
        <taxon>Rubiaceae</taxon>
        <taxon>Rubioideae</taxon>
        <taxon>Spermacoceae</taxon>
        <taxon>Hedyotis-Oldenlandia complex</taxon>
        <taxon>Oldenlandia</taxon>
    </lineage>
</organism>
<evidence type="ECO:0000256" key="3">
    <source>
        <dbReference type="ARBA" id="ARBA00022723"/>
    </source>
</evidence>
<evidence type="ECO:0000256" key="2">
    <source>
        <dbReference type="ARBA" id="ARBA00022692"/>
    </source>
</evidence>
<evidence type="ECO:0000256" key="8">
    <source>
        <dbReference type="RuleBase" id="RU000461"/>
    </source>
</evidence>
<dbReference type="GO" id="GO:0005506">
    <property type="term" value="F:iron ion binding"/>
    <property type="evidence" value="ECO:0007669"/>
    <property type="project" value="InterPro"/>
</dbReference>
<dbReference type="SUPFAM" id="SSF48264">
    <property type="entry name" value="Cytochrome P450"/>
    <property type="match status" value="1"/>
</dbReference>
<dbReference type="EMBL" id="OX459119">
    <property type="protein sequence ID" value="CAI9095430.1"/>
    <property type="molecule type" value="Genomic_DNA"/>
</dbReference>
<comment type="subcellular location">
    <subcellularLocation>
        <location evidence="1">Membrane</location>
        <topology evidence="1">Single-pass membrane protein</topology>
    </subcellularLocation>
</comment>
<keyword evidence="10" id="KW-1185">Reference proteome</keyword>
<dbReference type="AlphaFoldDB" id="A0AAV1CKA8"/>
<evidence type="ECO:0000256" key="7">
    <source>
        <dbReference type="PIRSR" id="PIRSR602401-1"/>
    </source>
</evidence>
<dbReference type="PRINTS" id="PR00385">
    <property type="entry name" value="P450"/>
</dbReference>
<keyword evidence="3 7" id="KW-0479">Metal-binding</keyword>
<keyword evidence="8" id="KW-0503">Monooxygenase</keyword>
<dbReference type="PANTHER" id="PTHR24286:SF356">
    <property type="entry name" value="ENT-KAURENOIC ACID OXIDASE 2"/>
    <property type="match status" value="1"/>
</dbReference>
<dbReference type="InterPro" id="IPR036396">
    <property type="entry name" value="Cyt_P450_sf"/>
</dbReference>
<keyword evidence="4" id="KW-1133">Transmembrane helix</keyword>
<feature type="binding site" description="axial binding residue" evidence="7">
    <location>
        <position position="435"/>
    </location>
    <ligand>
        <name>heme</name>
        <dbReference type="ChEBI" id="CHEBI:30413"/>
    </ligand>
    <ligandPart>
        <name>Fe</name>
        <dbReference type="ChEBI" id="CHEBI:18248"/>
    </ligandPart>
</feature>
<keyword evidence="5 8" id="KW-0560">Oxidoreductase</keyword>
<dbReference type="Proteomes" id="UP001161247">
    <property type="component" value="Chromosome 2"/>
</dbReference>
<dbReference type="GO" id="GO:0010268">
    <property type="term" value="P:brassinosteroid homeostasis"/>
    <property type="evidence" value="ECO:0007669"/>
    <property type="project" value="TreeGrafter"/>
</dbReference>
<dbReference type="Pfam" id="PF00067">
    <property type="entry name" value="p450"/>
    <property type="match status" value="1"/>
</dbReference>
<keyword evidence="2" id="KW-0812">Transmembrane</keyword>
<keyword evidence="4" id="KW-0472">Membrane</keyword>
<dbReference type="GO" id="GO:0005783">
    <property type="term" value="C:endoplasmic reticulum"/>
    <property type="evidence" value="ECO:0007669"/>
    <property type="project" value="TreeGrafter"/>
</dbReference>
<gene>
    <name evidence="9" type="ORF">OLC1_LOCUS6408</name>
</gene>
<reference evidence="9" key="1">
    <citation type="submission" date="2023-03" db="EMBL/GenBank/DDBJ databases">
        <authorList>
            <person name="Julca I."/>
        </authorList>
    </citation>
    <scope>NUCLEOTIDE SEQUENCE</scope>
</reference>
<dbReference type="GO" id="GO:0051777">
    <property type="term" value="F:ent-kaurenoic acid monooxygenase activity"/>
    <property type="evidence" value="ECO:0007669"/>
    <property type="project" value="TreeGrafter"/>
</dbReference>
<keyword evidence="7 8" id="KW-0349">Heme</keyword>
<protein>
    <submittedName>
        <fullName evidence="9">OLC1v1031384C1</fullName>
    </submittedName>
</protein>
<dbReference type="GO" id="GO:0016020">
    <property type="term" value="C:membrane"/>
    <property type="evidence" value="ECO:0007669"/>
    <property type="project" value="UniProtKB-SubCell"/>
</dbReference>
<name>A0AAV1CKA8_OLDCO</name>
<dbReference type="Gene3D" id="1.10.630.10">
    <property type="entry name" value="Cytochrome P450"/>
    <property type="match status" value="1"/>
</dbReference>
<dbReference type="GO" id="GO:0020037">
    <property type="term" value="F:heme binding"/>
    <property type="evidence" value="ECO:0007669"/>
    <property type="project" value="InterPro"/>
</dbReference>
<comment type="cofactor">
    <cofactor evidence="7">
        <name>heme</name>
        <dbReference type="ChEBI" id="CHEBI:30413"/>
    </cofactor>
</comment>
<evidence type="ECO:0000256" key="5">
    <source>
        <dbReference type="ARBA" id="ARBA00023002"/>
    </source>
</evidence>
<evidence type="ECO:0000256" key="4">
    <source>
        <dbReference type="ARBA" id="ARBA00022989"/>
    </source>
</evidence>
<dbReference type="GO" id="GO:0016125">
    <property type="term" value="P:sterol metabolic process"/>
    <property type="evidence" value="ECO:0007669"/>
    <property type="project" value="TreeGrafter"/>
</dbReference>
<comment type="similarity">
    <text evidence="8">Belongs to the cytochrome P450 family.</text>
</comment>
<evidence type="ECO:0000256" key="6">
    <source>
        <dbReference type="ARBA" id="ARBA00023004"/>
    </source>
</evidence>
<evidence type="ECO:0000313" key="10">
    <source>
        <dbReference type="Proteomes" id="UP001161247"/>
    </source>
</evidence>
<dbReference type="PROSITE" id="PS00086">
    <property type="entry name" value="CYTOCHROME_P450"/>
    <property type="match status" value="1"/>
</dbReference>